<protein>
    <recommendedName>
        <fullName evidence="2">Integrase</fullName>
    </recommendedName>
</protein>
<dbReference type="GO" id="GO:0075713">
    <property type="term" value="P:establishment of integrated proviral latency"/>
    <property type="evidence" value="ECO:0007669"/>
    <property type="project" value="UniProtKB-KW"/>
</dbReference>
<keyword evidence="4" id="KW-0378">Hydrolase</keyword>
<evidence type="ECO:0000259" key="8">
    <source>
        <dbReference type="PROSITE" id="PS51898"/>
    </source>
</evidence>
<evidence type="ECO:0000256" key="5">
    <source>
        <dbReference type="ARBA" id="ARBA00023125"/>
    </source>
</evidence>
<organism evidence="9">
    <name type="scientific">Siphoviridae sp. cto6l14</name>
    <dbReference type="NCBI Taxonomy" id="2827590"/>
    <lineage>
        <taxon>Viruses</taxon>
        <taxon>Duplodnaviria</taxon>
        <taxon>Heunggongvirae</taxon>
        <taxon>Uroviricota</taxon>
        <taxon>Caudoviricetes</taxon>
    </lineage>
</organism>
<dbReference type="InterPro" id="IPR050090">
    <property type="entry name" value="Tyrosine_recombinase_XerCD"/>
</dbReference>
<dbReference type="GO" id="GO:0006310">
    <property type="term" value="P:DNA recombination"/>
    <property type="evidence" value="ECO:0007669"/>
    <property type="project" value="UniProtKB-KW"/>
</dbReference>
<accession>A0A8S5LPC8</accession>
<dbReference type="PROSITE" id="PS51898">
    <property type="entry name" value="TYR_RECOMBINASE"/>
    <property type="match status" value="1"/>
</dbReference>
<dbReference type="GO" id="GO:0015074">
    <property type="term" value="P:DNA integration"/>
    <property type="evidence" value="ECO:0007669"/>
    <property type="project" value="InterPro"/>
</dbReference>
<dbReference type="GO" id="GO:0003677">
    <property type="term" value="F:DNA binding"/>
    <property type="evidence" value="ECO:0007669"/>
    <property type="project" value="UniProtKB-KW"/>
</dbReference>
<keyword evidence="7" id="KW-0229">DNA integration</keyword>
<evidence type="ECO:0000256" key="6">
    <source>
        <dbReference type="ARBA" id="ARBA00023172"/>
    </source>
</evidence>
<keyword evidence="7" id="KW-1160">Virus entry into host cell</keyword>
<dbReference type="PANTHER" id="PTHR30349">
    <property type="entry name" value="PHAGE INTEGRASE-RELATED"/>
    <property type="match status" value="1"/>
</dbReference>
<comment type="similarity">
    <text evidence="1">Belongs to the 'phage' integrase family.</text>
</comment>
<evidence type="ECO:0000256" key="7">
    <source>
        <dbReference type="ARBA" id="ARBA00023195"/>
    </source>
</evidence>
<dbReference type="InterPro" id="IPR002104">
    <property type="entry name" value="Integrase_catalytic"/>
</dbReference>
<dbReference type="SUPFAM" id="SSF56349">
    <property type="entry name" value="DNA breaking-rejoining enzymes"/>
    <property type="match status" value="1"/>
</dbReference>
<dbReference type="EMBL" id="BK015887">
    <property type="protein sequence ID" value="DAD71744.1"/>
    <property type="molecule type" value="Genomic_DNA"/>
</dbReference>
<evidence type="ECO:0000256" key="1">
    <source>
        <dbReference type="ARBA" id="ARBA00008857"/>
    </source>
</evidence>
<proteinExistence type="inferred from homology"/>
<dbReference type="InterPro" id="IPR010998">
    <property type="entry name" value="Integrase_recombinase_N"/>
</dbReference>
<evidence type="ECO:0000256" key="2">
    <source>
        <dbReference type="ARBA" id="ARBA00016082"/>
    </source>
</evidence>
<feature type="domain" description="Tyr recombinase" evidence="8">
    <location>
        <begin position="225"/>
        <end position="401"/>
    </location>
</feature>
<keyword evidence="3" id="KW-0808">Transferase</keyword>
<evidence type="ECO:0000256" key="3">
    <source>
        <dbReference type="ARBA" id="ARBA00022679"/>
    </source>
</evidence>
<dbReference type="InterPro" id="IPR011010">
    <property type="entry name" value="DNA_brk_join_enz"/>
</dbReference>
<evidence type="ECO:0000256" key="4">
    <source>
        <dbReference type="ARBA" id="ARBA00022801"/>
    </source>
</evidence>
<dbReference type="Gene3D" id="1.10.150.130">
    <property type="match status" value="1"/>
</dbReference>
<evidence type="ECO:0000313" key="9">
    <source>
        <dbReference type="EMBL" id="DAD71744.1"/>
    </source>
</evidence>
<dbReference type="Gene3D" id="1.10.443.10">
    <property type="entry name" value="Intergrase catalytic core"/>
    <property type="match status" value="1"/>
</dbReference>
<sequence length="404" mass="45968">MKCINKRCNRELQPDFKYCPYCGKNQSSKPNKAAKRANGTGSIYYRKDNKSKPWAAASTVTGIQIYLGSFATRTEAARALQEYEYNPVTSYNITLEQLHKEWQQVAYKNLGISVQQNYNAAWVKLKPLYKRKFRDLRTGEMQAVIDYYEAAHHEVGAGGKLKYINSKGKGTYVDTGTPKMCEGLKFSVLHKLKCLLTSMYSYALKNDIVNKNYAEFIVLPERNETNKSRFTDLQLETVRKNIGTVPYADYIYCMCYLNFRVSEFLALTADSYHLSDNNIPVFIGGGKTDAGTDRLVPIHPKIQNIVADCLNRNGETIFCGSNGQAMTADHFRKYCFYPAIRQMGLPEELTPHSCRRTFSTRMSAAGARQEDIIALMGHTNFDVDINHYINQETDTLYKAILKMA</sequence>
<dbReference type="GO" id="GO:0016787">
    <property type="term" value="F:hydrolase activity"/>
    <property type="evidence" value="ECO:0007669"/>
    <property type="project" value="UniProtKB-KW"/>
</dbReference>
<keyword evidence="5" id="KW-0238">DNA-binding</keyword>
<reference evidence="9" key="1">
    <citation type="journal article" date="2021" name="Proc. Natl. Acad. Sci. U.S.A.">
        <title>A Catalog of Tens of Thousands of Viruses from Human Metagenomes Reveals Hidden Associations with Chronic Diseases.</title>
        <authorList>
            <person name="Tisza M.J."/>
            <person name="Buck C.B."/>
        </authorList>
    </citation>
    <scope>NUCLEOTIDE SEQUENCE</scope>
    <source>
        <strain evidence="9">Cto6l14</strain>
    </source>
</reference>
<dbReference type="GO" id="GO:0016740">
    <property type="term" value="F:transferase activity"/>
    <property type="evidence" value="ECO:0007669"/>
    <property type="project" value="UniProtKB-KW"/>
</dbReference>
<dbReference type="GO" id="GO:0044826">
    <property type="term" value="P:viral genome integration into host DNA"/>
    <property type="evidence" value="ECO:0007669"/>
    <property type="project" value="UniProtKB-KW"/>
</dbReference>
<dbReference type="CDD" id="cd00397">
    <property type="entry name" value="DNA_BRE_C"/>
    <property type="match status" value="1"/>
</dbReference>
<name>A0A8S5LPC8_9CAUD</name>
<dbReference type="InterPro" id="IPR013762">
    <property type="entry name" value="Integrase-like_cat_sf"/>
</dbReference>
<keyword evidence="6" id="KW-0233">DNA recombination</keyword>
<dbReference type="Pfam" id="PF00589">
    <property type="entry name" value="Phage_integrase"/>
    <property type="match status" value="1"/>
</dbReference>
<keyword evidence="7" id="KW-1179">Viral genome integration</keyword>